<feature type="region of interest" description="Disordered" evidence="1">
    <location>
        <begin position="16"/>
        <end position="76"/>
    </location>
</feature>
<dbReference type="Gene3D" id="3.40.630.30">
    <property type="match status" value="1"/>
</dbReference>
<accession>A0ABP9GSD8</accession>
<dbReference type="SUPFAM" id="SSF55729">
    <property type="entry name" value="Acyl-CoA N-acyltransferases (Nat)"/>
    <property type="match status" value="1"/>
</dbReference>
<sequence length="130" mass="14256">MVAAAAALKAATTFVPHARLPPQRNGTHDGRRTTPAVRRPLACRRAWHGRMSTTPPSGGIPPAHERRRGRVLPGNKASSALAQRLGFRYEGLSHDYLFIDDAWRDHERRSLTAPAPWTPAPSLPEVQAVS</sequence>
<protein>
    <recommendedName>
        <fullName evidence="4">Acetyltransferase (GNAT) domain-containing protein</fullName>
    </recommendedName>
</protein>
<name>A0ABP9GSD8_9ACTN</name>
<evidence type="ECO:0000256" key="1">
    <source>
        <dbReference type="SAM" id="MobiDB-lite"/>
    </source>
</evidence>
<dbReference type="InterPro" id="IPR016181">
    <property type="entry name" value="Acyl_CoA_acyltransferase"/>
</dbReference>
<evidence type="ECO:0008006" key="4">
    <source>
        <dbReference type="Google" id="ProtNLM"/>
    </source>
</evidence>
<comment type="caution">
    <text evidence="2">The sequence shown here is derived from an EMBL/GenBank/DDBJ whole genome shotgun (WGS) entry which is preliminary data.</text>
</comment>
<evidence type="ECO:0000313" key="2">
    <source>
        <dbReference type="EMBL" id="GAA4950299.1"/>
    </source>
</evidence>
<evidence type="ECO:0000313" key="3">
    <source>
        <dbReference type="Proteomes" id="UP001500466"/>
    </source>
</evidence>
<proteinExistence type="predicted"/>
<dbReference type="EMBL" id="BAABHS010000002">
    <property type="protein sequence ID" value="GAA4950299.1"/>
    <property type="molecule type" value="Genomic_DNA"/>
</dbReference>
<keyword evidence="3" id="KW-1185">Reference proteome</keyword>
<dbReference type="Proteomes" id="UP001500466">
    <property type="component" value="Unassembled WGS sequence"/>
</dbReference>
<reference evidence="3" key="1">
    <citation type="journal article" date="2019" name="Int. J. Syst. Evol. Microbiol.">
        <title>The Global Catalogue of Microorganisms (GCM) 10K type strain sequencing project: providing services to taxonomists for standard genome sequencing and annotation.</title>
        <authorList>
            <consortium name="The Broad Institute Genomics Platform"/>
            <consortium name="The Broad Institute Genome Sequencing Center for Infectious Disease"/>
            <person name="Wu L."/>
            <person name="Ma J."/>
        </authorList>
    </citation>
    <scope>NUCLEOTIDE SEQUENCE [LARGE SCALE GENOMIC DNA]</scope>
    <source>
        <strain evidence="3">JCM 17986</strain>
    </source>
</reference>
<organism evidence="2 3">
    <name type="scientific">Yinghuangia aomiensis</name>
    <dbReference type="NCBI Taxonomy" id="676205"/>
    <lineage>
        <taxon>Bacteria</taxon>
        <taxon>Bacillati</taxon>
        <taxon>Actinomycetota</taxon>
        <taxon>Actinomycetes</taxon>
        <taxon>Kitasatosporales</taxon>
        <taxon>Streptomycetaceae</taxon>
        <taxon>Yinghuangia</taxon>
    </lineage>
</organism>
<gene>
    <name evidence="2" type="ORF">GCM10023205_08660</name>
</gene>